<dbReference type="Proteomes" id="UP001627154">
    <property type="component" value="Unassembled WGS sequence"/>
</dbReference>
<reference evidence="1 2" key="1">
    <citation type="journal article" date="2024" name="bioRxiv">
        <title>A reference genome for Trichogramma kaykai: A tiny desert-dwelling parasitoid wasp with competing sex-ratio distorters.</title>
        <authorList>
            <person name="Culotta J."/>
            <person name="Lindsey A.R."/>
        </authorList>
    </citation>
    <scope>NUCLEOTIDE SEQUENCE [LARGE SCALE GENOMIC DNA]</scope>
    <source>
        <strain evidence="1 2">KSX58</strain>
    </source>
</reference>
<evidence type="ECO:0000313" key="1">
    <source>
        <dbReference type="EMBL" id="KAL3398880.1"/>
    </source>
</evidence>
<dbReference type="AlphaFoldDB" id="A0ABD2X1B7"/>
<comment type="caution">
    <text evidence="1">The sequence shown here is derived from an EMBL/GenBank/DDBJ whole genome shotgun (WGS) entry which is preliminary data.</text>
</comment>
<dbReference type="EMBL" id="JBJJXI010000059">
    <property type="protein sequence ID" value="KAL3398880.1"/>
    <property type="molecule type" value="Genomic_DNA"/>
</dbReference>
<keyword evidence="2" id="KW-1185">Reference proteome</keyword>
<dbReference type="InterPro" id="IPR021109">
    <property type="entry name" value="Peptidase_aspartic_dom_sf"/>
</dbReference>
<name>A0ABD2X1B7_9HYME</name>
<dbReference type="Gene3D" id="3.10.10.10">
    <property type="entry name" value="HIV Type 1 Reverse Transcriptase, subunit A, domain 1"/>
    <property type="match status" value="1"/>
</dbReference>
<protein>
    <submittedName>
        <fullName evidence="1">Uncharacterized protein</fullName>
    </submittedName>
</protein>
<gene>
    <name evidence="1" type="ORF">TKK_007977</name>
</gene>
<sequence>MGAEVNTMKSTFVLTLGLHVIQKRTILGGFGENDVISPGITHAKIKLGNLSPKEVEFRIVPDNVQRYDLIIGRPFTEALDITYKRVGYDLIFANIDPSLFDDSRTALEKTHSLEDATLPRNTINFVHVKSHAGKMYMPVANFGENSVVKAGENMCERIMSICELPNVKQRFEDIKSEEVITDDCISREQKNEIVEMLNKYRMCVARDINELGCTNALTMDIQIENDKGPVHAKPYKLNAKDRDDLDAIVSEYKRLRIVTETSSEYASPAFLVQKKDGTPRMYVEGSNEFSGRSVTVAQKCRFDNKSKKESFRFKTSRISWIYYW</sequence>
<proteinExistence type="predicted"/>
<accession>A0ABD2X1B7</accession>
<dbReference type="Gene3D" id="2.40.70.10">
    <property type="entry name" value="Acid Proteases"/>
    <property type="match status" value="1"/>
</dbReference>
<dbReference type="SUPFAM" id="SSF56672">
    <property type="entry name" value="DNA/RNA polymerases"/>
    <property type="match status" value="1"/>
</dbReference>
<dbReference type="GO" id="GO:0071897">
    <property type="term" value="P:DNA biosynthetic process"/>
    <property type="evidence" value="ECO:0007669"/>
    <property type="project" value="UniProtKB-ARBA"/>
</dbReference>
<evidence type="ECO:0000313" key="2">
    <source>
        <dbReference type="Proteomes" id="UP001627154"/>
    </source>
</evidence>
<organism evidence="1 2">
    <name type="scientific">Trichogramma kaykai</name>
    <dbReference type="NCBI Taxonomy" id="54128"/>
    <lineage>
        <taxon>Eukaryota</taxon>
        <taxon>Metazoa</taxon>
        <taxon>Ecdysozoa</taxon>
        <taxon>Arthropoda</taxon>
        <taxon>Hexapoda</taxon>
        <taxon>Insecta</taxon>
        <taxon>Pterygota</taxon>
        <taxon>Neoptera</taxon>
        <taxon>Endopterygota</taxon>
        <taxon>Hymenoptera</taxon>
        <taxon>Apocrita</taxon>
        <taxon>Proctotrupomorpha</taxon>
        <taxon>Chalcidoidea</taxon>
        <taxon>Trichogrammatidae</taxon>
        <taxon>Trichogramma</taxon>
    </lineage>
</organism>
<dbReference type="InterPro" id="IPR043502">
    <property type="entry name" value="DNA/RNA_pol_sf"/>
</dbReference>